<dbReference type="PRINTS" id="PR00625">
    <property type="entry name" value="JDOMAIN"/>
</dbReference>
<accession>R7Z5M5</accession>
<dbReference type="STRING" id="1168221.R7Z5M5"/>
<dbReference type="Proteomes" id="UP000016924">
    <property type="component" value="Unassembled WGS sequence"/>
</dbReference>
<feature type="compositionally biased region" description="Basic and acidic residues" evidence="1">
    <location>
        <begin position="146"/>
        <end position="249"/>
    </location>
</feature>
<evidence type="ECO:0000259" key="2">
    <source>
        <dbReference type="PROSITE" id="PS50076"/>
    </source>
</evidence>
<dbReference type="AlphaFoldDB" id="R7Z5M5"/>
<dbReference type="PANTHER" id="PTHR24074">
    <property type="entry name" value="CO-CHAPERONE PROTEIN DJLA"/>
    <property type="match status" value="1"/>
</dbReference>
<dbReference type="SUPFAM" id="SSF46565">
    <property type="entry name" value="Chaperone J-domain"/>
    <property type="match status" value="1"/>
</dbReference>
<feature type="compositionally biased region" description="Basic and acidic residues" evidence="1">
    <location>
        <begin position="261"/>
        <end position="300"/>
    </location>
</feature>
<feature type="compositionally biased region" description="Basic and acidic residues" evidence="1">
    <location>
        <begin position="34"/>
        <end position="44"/>
    </location>
</feature>
<dbReference type="RefSeq" id="XP_007784784.1">
    <property type="nucleotide sequence ID" value="XM_007786594.1"/>
</dbReference>
<feature type="compositionally biased region" description="Basic and acidic residues" evidence="1">
    <location>
        <begin position="120"/>
        <end position="131"/>
    </location>
</feature>
<dbReference type="InterPro" id="IPR001623">
    <property type="entry name" value="DnaJ_domain"/>
</dbReference>
<feature type="compositionally biased region" description="Polar residues" evidence="1">
    <location>
        <begin position="301"/>
        <end position="310"/>
    </location>
</feature>
<dbReference type="SMART" id="SM00271">
    <property type="entry name" value="DnaJ"/>
    <property type="match status" value="1"/>
</dbReference>
<dbReference type="GeneID" id="19906038"/>
<dbReference type="EMBL" id="JH767614">
    <property type="protein sequence ID" value="EON69467.1"/>
    <property type="molecule type" value="Genomic_DNA"/>
</dbReference>
<feature type="region of interest" description="Disordered" evidence="1">
    <location>
        <begin position="29"/>
        <end position="348"/>
    </location>
</feature>
<feature type="compositionally biased region" description="Basic and acidic residues" evidence="1">
    <location>
        <begin position="65"/>
        <end position="75"/>
    </location>
</feature>
<proteinExistence type="predicted"/>
<dbReference type="InterPro" id="IPR036869">
    <property type="entry name" value="J_dom_sf"/>
</dbReference>
<dbReference type="HOGENOM" id="CLU_515805_0_0_1"/>
<feature type="domain" description="J" evidence="2">
    <location>
        <begin position="3"/>
        <end position="78"/>
    </location>
</feature>
<feature type="compositionally biased region" description="Polar residues" evidence="1">
    <location>
        <begin position="107"/>
        <end position="119"/>
    </location>
</feature>
<evidence type="ECO:0000313" key="4">
    <source>
        <dbReference type="Proteomes" id="UP000016924"/>
    </source>
</evidence>
<evidence type="ECO:0000256" key="1">
    <source>
        <dbReference type="SAM" id="MobiDB-lite"/>
    </source>
</evidence>
<dbReference type="OMA" id="YETHAPR"/>
<dbReference type="PROSITE" id="PS50076">
    <property type="entry name" value="DNAJ_2"/>
    <property type="match status" value="1"/>
</dbReference>
<evidence type="ECO:0000313" key="3">
    <source>
        <dbReference type="EMBL" id="EON69467.1"/>
    </source>
</evidence>
<dbReference type="CDD" id="cd06257">
    <property type="entry name" value="DnaJ"/>
    <property type="match status" value="1"/>
</dbReference>
<dbReference type="Pfam" id="PF00226">
    <property type="entry name" value="DnaJ"/>
    <property type="match status" value="1"/>
</dbReference>
<sequence>MESPYVILGVSPDASPEQIKLAWRKLSLKHHPDKAKAEDREAANKKMQQINEAYDAVKDGGQANKLEEDLREAQERFANLRRQQEEEERRRYRPAPESKYNEYHSRSAGQSYSESTYTSGDHRSTKQDRGRSYRYTPADTYAGYEQKPRYETHAPRHQSDREAGYEQMPHYETHAPRFEADTEAGYEQRPRYETRAPRFEAESEFDRQDSGHGFRSKYETHAPRYEYHAPRYEECRPRYEERRPKHNESHYGQSATAGSGCERKERRPSHAESRPRYEEHGPRYEERKPRNEEHKPRAQERTPQQDSSRSAPKKNKSRFVFVRARPKDSESFKSRSSAQSSQERTWSSRDAYERLKDLHNDVLHHYEDLTDRYTDLSEETKLDLRGGGKMAIACVVARAVLCPYLPKALDVINDDWLKESIRAQKMLETIQMRMSRSEGVGKHLEHAEKALNTAREEVEKMERIIRSLRDIEDQQSRSGESMRGGQRESQLEAMEEIWDKLIGELGPSQDLVKDLPRALERALRRSRR</sequence>
<dbReference type="Gene3D" id="1.10.287.110">
    <property type="entry name" value="DnaJ domain"/>
    <property type="match status" value="1"/>
</dbReference>
<protein>
    <recommendedName>
        <fullName evidence="2">J domain-containing protein</fullName>
    </recommendedName>
</protein>
<name>R7Z5M5_CONA1</name>
<dbReference type="OrthoDB" id="10250354at2759"/>
<reference evidence="4" key="1">
    <citation type="submission" date="2012-06" db="EMBL/GenBank/DDBJ databases">
        <title>The genome sequence of Coniosporium apollinis CBS 100218.</title>
        <authorList>
            <consortium name="The Broad Institute Genome Sequencing Platform"/>
            <person name="Cuomo C."/>
            <person name="Gorbushina A."/>
            <person name="Noack S."/>
            <person name="Walker B."/>
            <person name="Young S.K."/>
            <person name="Zeng Q."/>
            <person name="Gargeya S."/>
            <person name="Fitzgerald M."/>
            <person name="Haas B."/>
            <person name="Abouelleil A."/>
            <person name="Alvarado L."/>
            <person name="Arachchi H.M."/>
            <person name="Berlin A.M."/>
            <person name="Chapman S.B."/>
            <person name="Goldberg J."/>
            <person name="Griggs A."/>
            <person name="Gujja S."/>
            <person name="Hansen M."/>
            <person name="Howarth C."/>
            <person name="Imamovic A."/>
            <person name="Larimer J."/>
            <person name="McCowan C."/>
            <person name="Montmayeur A."/>
            <person name="Murphy C."/>
            <person name="Neiman D."/>
            <person name="Pearson M."/>
            <person name="Priest M."/>
            <person name="Roberts A."/>
            <person name="Saif S."/>
            <person name="Shea T."/>
            <person name="Sisk P."/>
            <person name="Sykes S."/>
            <person name="Wortman J."/>
            <person name="Nusbaum C."/>
            <person name="Birren B."/>
        </authorList>
    </citation>
    <scope>NUCLEOTIDE SEQUENCE [LARGE SCALE GENOMIC DNA]</scope>
    <source>
        <strain evidence="4">CBS 100218</strain>
    </source>
</reference>
<organism evidence="3 4">
    <name type="scientific">Coniosporium apollinis (strain CBS 100218)</name>
    <name type="common">Rock-inhabiting black yeast</name>
    <dbReference type="NCBI Taxonomy" id="1168221"/>
    <lineage>
        <taxon>Eukaryota</taxon>
        <taxon>Fungi</taxon>
        <taxon>Dikarya</taxon>
        <taxon>Ascomycota</taxon>
        <taxon>Pezizomycotina</taxon>
        <taxon>Dothideomycetes</taxon>
        <taxon>Dothideomycetes incertae sedis</taxon>
        <taxon>Coniosporium</taxon>
    </lineage>
</organism>
<dbReference type="InterPro" id="IPR050817">
    <property type="entry name" value="DjlA_DnaK_co-chaperone"/>
</dbReference>
<feature type="region of interest" description="Disordered" evidence="1">
    <location>
        <begin position="469"/>
        <end position="491"/>
    </location>
</feature>
<gene>
    <name evidence="3" type="ORF">W97_08727</name>
</gene>
<keyword evidence="4" id="KW-1185">Reference proteome</keyword>
<feature type="compositionally biased region" description="Basic and acidic residues" evidence="1">
    <location>
        <begin position="82"/>
        <end position="105"/>
    </location>
</feature>